<feature type="region of interest" description="Disordered" evidence="1">
    <location>
        <begin position="1"/>
        <end position="27"/>
    </location>
</feature>
<feature type="domain" description="N-acetyltransferase" evidence="2">
    <location>
        <begin position="613"/>
        <end position="682"/>
    </location>
</feature>
<organism evidence="3 4">
    <name type="scientific">Lithohypha guttulata</name>
    <dbReference type="NCBI Taxonomy" id="1690604"/>
    <lineage>
        <taxon>Eukaryota</taxon>
        <taxon>Fungi</taxon>
        <taxon>Dikarya</taxon>
        <taxon>Ascomycota</taxon>
        <taxon>Pezizomycotina</taxon>
        <taxon>Eurotiomycetes</taxon>
        <taxon>Chaetothyriomycetidae</taxon>
        <taxon>Chaetothyriales</taxon>
        <taxon>Trichomeriaceae</taxon>
        <taxon>Lithohypha</taxon>
    </lineage>
</organism>
<dbReference type="SUPFAM" id="SSF55729">
    <property type="entry name" value="Acyl-CoA N-acyltransferases (Nat)"/>
    <property type="match status" value="1"/>
</dbReference>
<dbReference type="InterPro" id="IPR016181">
    <property type="entry name" value="Acyl_CoA_acyltransferase"/>
</dbReference>
<feature type="region of interest" description="Disordered" evidence="1">
    <location>
        <begin position="217"/>
        <end position="309"/>
    </location>
</feature>
<dbReference type="EMBL" id="JAVRRG010000033">
    <property type="protein sequence ID" value="KAK5094598.1"/>
    <property type="molecule type" value="Genomic_DNA"/>
</dbReference>
<sequence length="805" mass="89673">MSLFDPNAYGRPKAKARRVQEPASEGKHALLKAQSHHLSGARNGVTSNCAGFSASLLFASPPVQTNGLNEHNPGPGARTSALGEHLIVTPVQVPLCEATIAPAVRPRERRDSDHGTAETQWPSGTSNAKSTQRHPTGSRRLSDTVRTPPSITSLGVMSTLQQANEAIANGDFLRQLQDNSLQQISRKQATKQRDKDRYSTTSLKDLDLARAPVIANQPASSKRMWAQDPLTTNGQNGEGNMGAVPAHKEDSHIPQAPSQPTNQSPVLETQRTSPQTTRQKWATKEEMKDEQNELDSNAWGSAAPSDATRGTNISVKSFGKMLDTGGGDFDALLPIDFDGNIMPAPADWDQRPRYSNNNATFKHRFKEWQASVAPDRLTENRLSNGVPIIIIPKETLEDDDLIPDGRTMVRRGLAIGVANAAYYGYTDDPEDALKYAQHASPPDYRDWGKVNLMDGDNQRYKDETTEYLVSNWMQHRVNAEKASIGIGTQSKAEDKTVAAREDVEPSDEPERYSPKLNIYLRPATRLDLEELTRIYNCHVADGVGPAEADEIQMRHMAIRMRMVAEGHHAFIVAAKKNQRGAKELPLADNEVSSRTGLLVPHKKRMTLTRVEMLAGFCCANDFTAPDFVEHISAEIEVYVDPQYRRMGVGKCLMDKMLQICDRGHRLTTHCPFHCDQELRHMYGPGGRREVHKLLVTLRKWHSPKPATISVGRGRKYRKSPFTKTTEDDYNTWLKRWLESLYFELEGCLKKTGAKQGRYLDLVYFGRETAWQPAEGQLPGPDPRHVADDDGADEDQDEDNGVMLHA</sequence>
<evidence type="ECO:0000259" key="2">
    <source>
        <dbReference type="Pfam" id="PF00583"/>
    </source>
</evidence>
<dbReference type="Proteomes" id="UP001345013">
    <property type="component" value="Unassembled WGS sequence"/>
</dbReference>
<feature type="compositionally biased region" description="Basic and acidic residues" evidence="1">
    <location>
        <begin position="282"/>
        <end position="291"/>
    </location>
</feature>
<dbReference type="Pfam" id="PF00583">
    <property type="entry name" value="Acetyltransf_1"/>
    <property type="match status" value="1"/>
</dbReference>
<evidence type="ECO:0000313" key="3">
    <source>
        <dbReference type="EMBL" id="KAK5094598.1"/>
    </source>
</evidence>
<feature type="region of interest" description="Disordered" evidence="1">
    <location>
        <begin position="772"/>
        <end position="805"/>
    </location>
</feature>
<evidence type="ECO:0000313" key="4">
    <source>
        <dbReference type="Proteomes" id="UP001345013"/>
    </source>
</evidence>
<feature type="compositionally biased region" description="Polar residues" evidence="1">
    <location>
        <begin position="117"/>
        <end position="135"/>
    </location>
</feature>
<reference evidence="3 4" key="1">
    <citation type="submission" date="2023-08" db="EMBL/GenBank/DDBJ databases">
        <title>Black Yeasts Isolated from many extreme environments.</title>
        <authorList>
            <person name="Coleine C."/>
            <person name="Stajich J.E."/>
            <person name="Selbmann L."/>
        </authorList>
    </citation>
    <scope>NUCLEOTIDE SEQUENCE [LARGE SCALE GENOMIC DNA]</scope>
    <source>
        <strain evidence="3 4">CCFEE 5885</strain>
    </source>
</reference>
<feature type="compositionally biased region" description="Basic and acidic residues" evidence="1">
    <location>
        <begin position="18"/>
        <end position="27"/>
    </location>
</feature>
<dbReference type="Gene3D" id="3.40.630.30">
    <property type="match status" value="1"/>
</dbReference>
<feature type="compositionally biased region" description="Basic and acidic residues" evidence="1">
    <location>
        <begin position="105"/>
        <end position="116"/>
    </location>
</feature>
<name>A0ABR0KEP8_9EURO</name>
<dbReference type="InterPro" id="IPR000182">
    <property type="entry name" value="GNAT_dom"/>
</dbReference>
<feature type="region of interest" description="Disordered" evidence="1">
    <location>
        <begin position="486"/>
        <end position="510"/>
    </location>
</feature>
<feature type="compositionally biased region" description="Polar residues" evidence="1">
    <location>
        <begin position="256"/>
        <end position="280"/>
    </location>
</feature>
<dbReference type="CDD" id="cd04301">
    <property type="entry name" value="NAT_SF"/>
    <property type="match status" value="1"/>
</dbReference>
<feature type="compositionally biased region" description="Acidic residues" evidence="1">
    <location>
        <begin position="788"/>
        <end position="799"/>
    </location>
</feature>
<comment type="caution">
    <text evidence="3">The sequence shown here is derived from an EMBL/GenBank/DDBJ whole genome shotgun (WGS) entry which is preliminary data.</text>
</comment>
<gene>
    <name evidence="3" type="ORF">LTR24_003539</name>
</gene>
<proteinExistence type="predicted"/>
<keyword evidence="4" id="KW-1185">Reference proteome</keyword>
<feature type="compositionally biased region" description="Basic and acidic residues" evidence="1">
    <location>
        <begin position="491"/>
        <end position="510"/>
    </location>
</feature>
<protein>
    <recommendedName>
        <fullName evidence="2">N-acetyltransferase domain-containing protein</fullName>
    </recommendedName>
</protein>
<evidence type="ECO:0000256" key="1">
    <source>
        <dbReference type="SAM" id="MobiDB-lite"/>
    </source>
</evidence>
<feature type="region of interest" description="Disordered" evidence="1">
    <location>
        <begin position="102"/>
        <end position="150"/>
    </location>
</feature>
<accession>A0ABR0KEP8</accession>